<evidence type="ECO:0000313" key="1">
    <source>
        <dbReference type="EMBL" id="DAZ99896.1"/>
    </source>
</evidence>
<organism evidence="1 2">
    <name type="scientific">Lagenidium giganteum</name>
    <dbReference type="NCBI Taxonomy" id="4803"/>
    <lineage>
        <taxon>Eukaryota</taxon>
        <taxon>Sar</taxon>
        <taxon>Stramenopiles</taxon>
        <taxon>Oomycota</taxon>
        <taxon>Peronosporomycetes</taxon>
        <taxon>Pythiales</taxon>
        <taxon>Pythiaceae</taxon>
    </lineage>
</organism>
<dbReference type="Proteomes" id="UP001146120">
    <property type="component" value="Unassembled WGS sequence"/>
</dbReference>
<evidence type="ECO:0000313" key="2">
    <source>
        <dbReference type="Proteomes" id="UP001146120"/>
    </source>
</evidence>
<gene>
    <name evidence="1" type="ORF">N0F65_011819</name>
</gene>
<dbReference type="EMBL" id="DAKRPA010000074">
    <property type="protein sequence ID" value="DAZ99896.1"/>
    <property type="molecule type" value="Genomic_DNA"/>
</dbReference>
<comment type="caution">
    <text evidence="1">The sequence shown here is derived from an EMBL/GenBank/DDBJ whole genome shotgun (WGS) entry which is preliminary data.</text>
</comment>
<protein>
    <recommendedName>
        <fullName evidence="3">Reverse transcriptase domain-containing protein</fullName>
    </recommendedName>
</protein>
<evidence type="ECO:0008006" key="3">
    <source>
        <dbReference type="Google" id="ProtNLM"/>
    </source>
</evidence>
<dbReference type="InterPro" id="IPR043502">
    <property type="entry name" value="DNA/RNA_pol_sf"/>
</dbReference>
<reference evidence="1" key="2">
    <citation type="journal article" date="2023" name="Microbiol Resour">
        <title>Decontamination and Annotation of the Draft Genome Sequence of the Oomycete Lagenidium giganteum ARSEF 373.</title>
        <authorList>
            <person name="Morgan W.R."/>
            <person name="Tartar A."/>
        </authorList>
    </citation>
    <scope>NUCLEOTIDE SEQUENCE</scope>
    <source>
        <strain evidence="1">ARSEF 373</strain>
    </source>
</reference>
<sequence length="187" mass="20356">MLVVSTKVADRWSHARFSPFGCVEKSGVDLMNDARVIHDLSFPLGQSVNSTSSRDLLPSITYEPVACVAQRIEEVSNRWPSVSIAMLKGDVSRAFQNIPLAAEICHQFCGHIPASLADVIWVALLFGWTASPAHYGVFGGAISHLVRMESPNSLCPSNPDTNAFFACEWVDDRVLIKPSLSGRLEGA</sequence>
<proteinExistence type="predicted"/>
<keyword evidence="2" id="KW-1185">Reference proteome</keyword>
<accession>A0AAV2Z2B0</accession>
<name>A0AAV2Z2B0_9STRA</name>
<dbReference type="SUPFAM" id="SSF56672">
    <property type="entry name" value="DNA/RNA polymerases"/>
    <property type="match status" value="1"/>
</dbReference>
<reference evidence="1" key="1">
    <citation type="submission" date="2022-11" db="EMBL/GenBank/DDBJ databases">
        <authorList>
            <person name="Morgan W.R."/>
            <person name="Tartar A."/>
        </authorList>
    </citation>
    <scope>NUCLEOTIDE SEQUENCE</scope>
    <source>
        <strain evidence="1">ARSEF 373</strain>
    </source>
</reference>
<dbReference type="AlphaFoldDB" id="A0AAV2Z2B0"/>